<dbReference type="RefSeq" id="WP_176642364.1">
    <property type="nucleotide sequence ID" value="NZ_JABXXS010000003.1"/>
</dbReference>
<organism evidence="1 2">
    <name type="scientific">Komagataeibacter swingsii</name>
    <dbReference type="NCBI Taxonomy" id="215220"/>
    <lineage>
        <taxon>Bacteria</taxon>
        <taxon>Pseudomonadati</taxon>
        <taxon>Pseudomonadota</taxon>
        <taxon>Alphaproteobacteria</taxon>
        <taxon>Acetobacterales</taxon>
        <taxon>Acetobacteraceae</taxon>
        <taxon>Komagataeibacter</taxon>
    </lineage>
</organism>
<evidence type="ECO:0000313" key="1">
    <source>
        <dbReference type="EMBL" id="NVN35770.1"/>
    </source>
</evidence>
<dbReference type="AlphaFoldDB" id="A0A850NZ88"/>
<dbReference type="EMBL" id="JABXXS010000003">
    <property type="protein sequence ID" value="NVN35770.1"/>
    <property type="molecule type" value="Genomic_DNA"/>
</dbReference>
<evidence type="ECO:0000313" key="2">
    <source>
        <dbReference type="Proteomes" id="UP000522590"/>
    </source>
</evidence>
<gene>
    <name evidence="1" type="ORF">HUK81_02225</name>
</gene>
<sequence length="45" mass="5052">MNDGNAHDAARMALTVARAAAHAGKARQQVRKNAYLIFYNKNCRY</sequence>
<protein>
    <submittedName>
        <fullName evidence="1">Uncharacterized protein</fullName>
    </submittedName>
</protein>
<reference evidence="1 2" key="1">
    <citation type="submission" date="2020-06" db="EMBL/GenBank/DDBJ databases">
        <title>Description of novel acetic acid bacteria.</title>
        <authorList>
            <person name="Sombolestani A."/>
        </authorList>
    </citation>
    <scope>NUCLEOTIDE SEQUENCE [LARGE SCALE GENOMIC DNA]</scope>
    <source>
        <strain evidence="1 2">LMG 25</strain>
    </source>
</reference>
<accession>A0A850NZ88</accession>
<name>A0A850NZ88_9PROT</name>
<comment type="caution">
    <text evidence="1">The sequence shown here is derived from an EMBL/GenBank/DDBJ whole genome shotgun (WGS) entry which is preliminary data.</text>
</comment>
<proteinExistence type="predicted"/>
<dbReference type="Proteomes" id="UP000522590">
    <property type="component" value="Unassembled WGS sequence"/>
</dbReference>